<feature type="compositionally biased region" description="Basic and acidic residues" evidence="1">
    <location>
        <begin position="1"/>
        <end position="17"/>
    </location>
</feature>
<dbReference type="AlphaFoldDB" id="A0AAD2GTT1"/>
<gene>
    <name evidence="2" type="ORF">MYCIT1_LOCUS2963</name>
</gene>
<evidence type="ECO:0000313" key="3">
    <source>
        <dbReference type="Proteomes" id="UP001295794"/>
    </source>
</evidence>
<proteinExistence type="predicted"/>
<sequence length="120" mass="13095">MSLSRDRDRRGTAERTRTGIGPGIGTGPRIHTPASIPVLKHSRPSPMSSDPGQLTRDGFGIVAVTLGAWARYVVEIGQARLVKCARGVKARIWKYAPVAQYTTHRRSLFLADGRSEAKVD</sequence>
<dbReference type="EMBL" id="CAVNYO010000040">
    <property type="protein sequence ID" value="CAK5263496.1"/>
    <property type="molecule type" value="Genomic_DNA"/>
</dbReference>
<accession>A0AAD2GTT1</accession>
<dbReference type="Proteomes" id="UP001295794">
    <property type="component" value="Unassembled WGS sequence"/>
</dbReference>
<reference evidence="2" key="1">
    <citation type="submission" date="2023-11" db="EMBL/GenBank/DDBJ databases">
        <authorList>
            <person name="De Vega J J."/>
            <person name="De Vega J J."/>
        </authorList>
    </citation>
    <scope>NUCLEOTIDE SEQUENCE</scope>
</reference>
<name>A0AAD2GTT1_9AGAR</name>
<feature type="region of interest" description="Disordered" evidence="1">
    <location>
        <begin position="1"/>
        <end position="54"/>
    </location>
</feature>
<comment type="caution">
    <text evidence="2">The sequence shown here is derived from an EMBL/GenBank/DDBJ whole genome shotgun (WGS) entry which is preliminary data.</text>
</comment>
<evidence type="ECO:0000256" key="1">
    <source>
        <dbReference type="SAM" id="MobiDB-lite"/>
    </source>
</evidence>
<organism evidence="2 3">
    <name type="scientific">Mycena citricolor</name>
    <dbReference type="NCBI Taxonomy" id="2018698"/>
    <lineage>
        <taxon>Eukaryota</taxon>
        <taxon>Fungi</taxon>
        <taxon>Dikarya</taxon>
        <taxon>Basidiomycota</taxon>
        <taxon>Agaricomycotina</taxon>
        <taxon>Agaricomycetes</taxon>
        <taxon>Agaricomycetidae</taxon>
        <taxon>Agaricales</taxon>
        <taxon>Marasmiineae</taxon>
        <taxon>Mycenaceae</taxon>
        <taxon>Mycena</taxon>
    </lineage>
</organism>
<evidence type="ECO:0000313" key="2">
    <source>
        <dbReference type="EMBL" id="CAK5263496.1"/>
    </source>
</evidence>
<protein>
    <submittedName>
        <fullName evidence="2">Uncharacterized protein</fullName>
    </submittedName>
</protein>
<keyword evidence="3" id="KW-1185">Reference proteome</keyword>